<feature type="region of interest" description="Disordered" evidence="1">
    <location>
        <begin position="1"/>
        <end position="22"/>
    </location>
</feature>
<evidence type="ECO:0000313" key="4">
    <source>
        <dbReference type="Proteomes" id="UP000509667"/>
    </source>
</evidence>
<evidence type="ECO:0000313" key="3">
    <source>
        <dbReference type="EMBL" id="QLH78147.1"/>
    </source>
</evidence>
<keyword evidence="2" id="KW-0472">Membrane</keyword>
<dbReference type="GeneID" id="56078778"/>
<organism evidence="3 4">
    <name type="scientific">Halosimplex rubrum</name>
    <dbReference type="NCBI Taxonomy" id="869889"/>
    <lineage>
        <taxon>Archaea</taxon>
        <taxon>Methanobacteriati</taxon>
        <taxon>Methanobacteriota</taxon>
        <taxon>Stenosarchaea group</taxon>
        <taxon>Halobacteria</taxon>
        <taxon>Halobacteriales</taxon>
        <taxon>Haloarculaceae</taxon>
        <taxon>Halosimplex</taxon>
    </lineage>
</organism>
<evidence type="ECO:0000256" key="2">
    <source>
        <dbReference type="SAM" id="Phobius"/>
    </source>
</evidence>
<protein>
    <submittedName>
        <fullName evidence="3">Uncharacterized protein</fullName>
    </submittedName>
</protein>
<dbReference type="RefSeq" id="WP_179908069.1">
    <property type="nucleotide sequence ID" value="NZ_CP058910.1"/>
</dbReference>
<reference evidence="3 4" key="1">
    <citation type="submission" date="2020-07" db="EMBL/GenBank/DDBJ databases">
        <title>Halosimplex pelagicum sp. nov. and Halosimplex rubrum sp. nov., isolated from salted brown alga Laminaria, and emended description of the genus Halosimplex.</title>
        <authorList>
            <person name="Cui H."/>
        </authorList>
    </citation>
    <scope>NUCLEOTIDE SEQUENCE [LARGE SCALE GENOMIC DNA]</scope>
    <source>
        <strain evidence="3 4">R27</strain>
    </source>
</reference>
<keyword evidence="4" id="KW-1185">Reference proteome</keyword>
<feature type="transmembrane region" description="Helical" evidence="2">
    <location>
        <begin position="402"/>
        <end position="425"/>
    </location>
</feature>
<keyword evidence="2" id="KW-0812">Transmembrane</keyword>
<gene>
    <name evidence="3" type="ORF">HZS55_12905</name>
</gene>
<dbReference type="Proteomes" id="UP000509667">
    <property type="component" value="Chromosome"/>
</dbReference>
<dbReference type="KEGG" id="hrr:HZS55_12905"/>
<dbReference type="OrthoDB" id="385068at2157"/>
<feature type="transmembrane region" description="Helical" evidence="2">
    <location>
        <begin position="27"/>
        <end position="50"/>
    </location>
</feature>
<feature type="compositionally biased region" description="Low complexity" evidence="1">
    <location>
        <begin position="8"/>
        <end position="18"/>
    </location>
</feature>
<keyword evidence="2" id="KW-1133">Transmembrane helix</keyword>
<evidence type="ECO:0000256" key="1">
    <source>
        <dbReference type="SAM" id="MobiDB-lite"/>
    </source>
</evidence>
<sequence length="434" mass="45494">MGNYLNKSNSNSSTASSGSDDDGPSSIAQALAIFAVFGLILSSFAAPVAAHSATGVQVDNTSYNSYDDEYSQSGWVNNLTYNDSETVSVRFSADGVDYTNASPQVVTGDAQVVNHSVINNGSTLEVEIQSDFASGVNETTQDVEVVATGLQVESDGSVGTFYYTDTNGTTYTDSFSYSVESSTSTTATGSVALGNISTYDNGSVDSVDIQIENSSGDLVVDESNVSDFDNFSKELDTGDYTYTLVADGYADATGSFSVTENNTTQISPEFGKMQVDYEFTIENNGSAVDSFDFAIYDGDSIGDNETAIVSTSVTSNDSNTVSTLNLDDGSQKVVEVTYTDADGNETTYTETITVDSSQAENGTVSQTVDVATSSDDGGFIGGVPSFDNPFSGLGDQLPDDPVVLVLTIIAGFVAAVGTIFTLLWVKNGLKFNNL</sequence>
<dbReference type="EMBL" id="CP058910">
    <property type="protein sequence ID" value="QLH78147.1"/>
    <property type="molecule type" value="Genomic_DNA"/>
</dbReference>
<dbReference type="AlphaFoldDB" id="A0A7D5SR09"/>
<name>A0A7D5SR09_9EURY</name>
<proteinExistence type="predicted"/>
<accession>A0A7D5SR09</accession>